<evidence type="ECO:0000313" key="2">
    <source>
        <dbReference type="Proteomes" id="UP000323632"/>
    </source>
</evidence>
<reference evidence="1 2" key="1">
    <citation type="submission" date="2019-09" db="EMBL/GenBank/DDBJ databases">
        <title>Genome sequence and assembly of Taibaiella sp.</title>
        <authorList>
            <person name="Chhetri G."/>
        </authorList>
    </citation>
    <scope>NUCLEOTIDE SEQUENCE [LARGE SCALE GENOMIC DNA]</scope>
    <source>
        <strain evidence="1 2">KVB11</strain>
    </source>
</reference>
<sequence length="72" mass="8493">MIIENEKLSIIQWIIETEDEEIISQINAIKNNHLSLTEEQKKVLSNRLKRYTEGSMQFRSWEEVKAKIMGDA</sequence>
<dbReference type="RefSeq" id="WP_150030921.1">
    <property type="nucleotide sequence ID" value="NZ_VWSH01000001.1"/>
</dbReference>
<name>A0A5M6CPM2_9BACT</name>
<gene>
    <name evidence="1" type="ORF">F0919_01395</name>
</gene>
<dbReference type="AlphaFoldDB" id="A0A5M6CPM2"/>
<accession>A0A5M6CPM2</accession>
<comment type="caution">
    <text evidence="1">The sequence shown here is derived from an EMBL/GenBank/DDBJ whole genome shotgun (WGS) entry which is preliminary data.</text>
</comment>
<organism evidence="1 2">
    <name type="scientific">Taibaiella lutea</name>
    <dbReference type="NCBI Taxonomy" id="2608001"/>
    <lineage>
        <taxon>Bacteria</taxon>
        <taxon>Pseudomonadati</taxon>
        <taxon>Bacteroidota</taxon>
        <taxon>Chitinophagia</taxon>
        <taxon>Chitinophagales</taxon>
        <taxon>Chitinophagaceae</taxon>
        <taxon>Taibaiella</taxon>
    </lineage>
</organism>
<proteinExistence type="predicted"/>
<protein>
    <submittedName>
        <fullName evidence="1">Addiction module protein</fullName>
    </submittedName>
</protein>
<evidence type="ECO:0000313" key="1">
    <source>
        <dbReference type="EMBL" id="KAA5536350.1"/>
    </source>
</evidence>
<dbReference type="EMBL" id="VWSH01000001">
    <property type="protein sequence ID" value="KAA5536350.1"/>
    <property type="molecule type" value="Genomic_DNA"/>
</dbReference>
<dbReference type="Proteomes" id="UP000323632">
    <property type="component" value="Unassembled WGS sequence"/>
</dbReference>
<dbReference type="Pfam" id="PF09720">
    <property type="entry name" value="Unstab_antitox"/>
    <property type="match status" value="1"/>
</dbReference>
<dbReference type="InterPro" id="IPR013406">
    <property type="entry name" value="CHP02574_addiction_mod"/>
</dbReference>
<keyword evidence="2" id="KW-1185">Reference proteome</keyword>